<evidence type="ECO:0000313" key="3">
    <source>
        <dbReference type="EMBL" id="RNE97625.1"/>
    </source>
</evidence>
<proteinExistence type="predicted"/>
<reference evidence="3 4" key="1">
    <citation type="journal article" date="2018" name="BMC Genomics">
        <title>Genomic comparison of Trypanosoma conorhini and Trypanosoma rangeli to Trypanosoma cruzi strains of high and low virulence.</title>
        <authorList>
            <person name="Bradwell K.R."/>
            <person name="Koparde V.N."/>
            <person name="Matveyev A.V."/>
            <person name="Serrano M.G."/>
            <person name="Alves J.M."/>
            <person name="Parikh H."/>
            <person name="Huang B."/>
            <person name="Lee V."/>
            <person name="Espinosa-Alvarez O."/>
            <person name="Ortiz P.A."/>
            <person name="Costa-Martins A.G."/>
            <person name="Teixeira M.M."/>
            <person name="Buck G.A."/>
        </authorList>
    </citation>
    <scope>NUCLEOTIDE SEQUENCE [LARGE SCALE GENOMIC DNA]</scope>
    <source>
        <strain evidence="3 4">025E</strain>
    </source>
</reference>
<comment type="caution">
    <text evidence="3">The sequence shown here is derived from an EMBL/GenBank/DDBJ whole genome shotgun (WGS) entry which is preliminary data.</text>
</comment>
<dbReference type="Pfam" id="PF23398">
    <property type="entry name" value="FAZ1_cons"/>
    <property type="match status" value="2"/>
</dbReference>
<evidence type="ECO:0000256" key="1">
    <source>
        <dbReference type="SAM" id="MobiDB-lite"/>
    </source>
</evidence>
<feature type="region of interest" description="Disordered" evidence="1">
    <location>
        <begin position="329"/>
        <end position="383"/>
    </location>
</feature>
<sequence>MNGSEGGTGRVRDGALRGDERGDLFDVSRREITIKAGEETSTGATTLNSEELVQMEDLDVDDIVGSSDGFVTTHHKVEFQGSAWNVVLEKCYDELYAAFRSSTAKALGLPEEDVFGIIFSIGSLVAHFSIRHSLSFSGKGINHALITNDYTEVWAIYRKEGGKHGIPQLIKADRLLPSTVSHEEIKQNFTDSQSMESKRKTESSHGTTTHHTIEEISNTQLLAQQSLPSSTSSSRIKSFRGELWGTILQDHRDELQRAIERDIAEVTGLTGKLKTQLSLEGGKLIALSTATHDNNEKDPKINQKLEEHDYPHVWKLYNEKRDILIKKFNNGKPRPRRSSKPRVSFQANGSQHSSPTFHGPTRFPETRIKSHGQNLHAAERSNG</sequence>
<name>A0A3R7KMQ8_9TRYP</name>
<dbReference type="InterPro" id="IPR056614">
    <property type="entry name" value="FAZ1_cons"/>
</dbReference>
<accession>A0A3R7KMQ8</accession>
<dbReference type="EMBL" id="MKKU01001114">
    <property type="protein sequence ID" value="RNE97625.1"/>
    <property type="molecule type" value="Genomic_DNA"/>
</dbReference>
<dbReference type="AlphaFoldDB" id="A0A3R7KMQ8"/>
<keyword evidence="4" id="KW-1185">Reference proteome</keyword>
<feature type="domain" description="Flagellar attachment zone protein 1 conserved" evidence="2">
    <location>
        <begin position="233"/>
        <end position="319"/>
    </location>
</feature>
<dbReference type="RefSeq" id="XP_029223646.1">
    <property type="nucleotide sequence ID" value="XM_029376215.1"/>
</dbReference>
<evidence type="ECO:0000313" key="4">
    <source>
        <dbReference type="Proteomes" id="UP000284403"/>
    </source>
</evidence>
<dbReference type="Proteomes" id="UP000284403">
    <property type="component" value="Unassembled WGS sequence"/>
</dbReference>
<protein>
    <recommendedName>
        <fullName evidence="2">Flagellar attachment zone protein 1 conserved domain-containing protein</fullName>
    </recommendedName>
</protein>
<evidence type="ECO:0000259" key="2">
    <source>
        <dbReference type="Pfam" id="PF23398"/>
    </source>
</evidence>
<organism evidence="3 4">
    <name type="scientific">Trypanosoma conorhini</name>
    <dbReference type="NCBI Taxonomy" id="83891"/>
    <lineage>
        <taxon>Eukaryota</taxon>
        <taxon>Discoba</taxon>
        <taxon>Euglenozoa</taxon>
        <taxon>Kinetoplastea</taxon>
        <taxon>Metakinetoplastina</taxon>
        <taxon>Trypanosomatida</taxon>
        <taxon>Trypanosomatidae</taxon>
        <taxon>Trypanosoma</taxon>
    </lineage>
</organism>
<dbReference type="GeneID" id="40323007"/>
<dbReference type="OrthoDB" id="249669at2759"/>
<feature type="compositionally biased region" description="Polar residues" evidence="1">
    <location>
        <begin position="345"/>
        <end position="356"/>
    </location>
</feature>
<feature type="domain" description="Flagellar attachment zone protein 1 conserved" evidence="2">
    <location>
        <begin position="70"/>
        <end position="159"/>
    </location>
</feature>
<feature type="region of interest" description="Disordered" evidence="1">
    <location>
        <begin position="186"/>
        <end position="210"/>
    </location>
</feature>
<gene>
    <name evidence="3" type="ORF">Tco025E_09396</name>
</gene>